<feature type="domain" description="ChlI/MoxR AAA lid" evidence="2">
    <location>
        <begin position="230"/>
        <end position="296"/>
    </location>
</feature>
<reference evidence="3 4" key="1">
    <citation type="submission" date="2020-10" db="EMBL/GenBank/DDBJ databases">
        <title>ChiBAC.</title>
        <authorList>
            <person name="Zenner C."/>
            <person name="Hitch T.C.A."/>
            <person name="Clavel T."/>
        </authorList>
    </citation>
    <scope>NUCLEOTIDE SEQUENCE [LARGE SCALE GENOMIC DNA]</scope>
    <source>
        <strain evidence="3 4">DSM 107456</strain>
    </source>
</reference>
<sequence>MTERKLAADVILEVRKAVVGKDAVLSKALLAILARGHILLEDIPGVGKTTMALAFSRALSLRYHRVQFTPDVMPSDLTGFTMFNKATGQMEYQPGAVLCNLFLADELNRATSRTQSALLEAMEEGQVTVDGVTHPVPQPFLVIATQNPAGASGTQLLPDSQLDRFMVKLSLGYPSAADETELLRRKQSGNPLSQVERVATLEELEAMRAAVDRVYLSDAVCEYIVRLIGATREHPLIVQGASPRATLAVAAMSRAAAFVRGRDYVTPDDVRLVFADTISHRLLLSPRGESGEVGSPVEAILKGVQPPAIQ</sequence>
<feature type="domain" description="ATPase AAA-3" evidence="1">
    <location>
        <begin position="37"/>
        <end position="167"/>
    </location>
</feature>
<comment type="caution">
    <text evidence="3">The sequence shown here is derived from an EMBL/GenBank/DDBJ whole genome shotgun (WGS) entry which is preliminary data.</text>
</comment>
<evidence type="ECO:0000313" key="3">
    <source>
        <dbReference type="EMBL" id="MBE5054709.1"/>
    </source>
</evidence>
<evidence type="ECO:0000259" key="1">
    <source>
        <dbReference type="Pfam" id="PF07726"/>
    </source>
</evidence>
<dbReference type="RefSeq" id="WP_193535980.1">
    <property type="nucleotide sequence ID" value="NZ_JADCKF010000001.1"/>
</dbReference>
<name>A0ABR9R7P9_9FIRM</name>
<dbReference type="Gene3D" id="1.10.8.80">
    <property type="entry name" value="Magnesium chelatase subunit I, C-Terminal domain"/>
    <property type="match status" value="1"/>
</dbReference>
<dbReference type="EMBL" id="JADCKF010000001">
    <property type="protein sequence ID" value="MBE5054709.1"/>
    <property type="molecule type" value="Genomic_DNA"/>
</dbReference>
<dbReference type="PIRSF" id="PIRSF002849">
    <property type="entry name" value="AAA_ATPase_chaperone_MoxR_prd"/>
    <property type="match status" value="1"/>
</dbReference>
<dbReference type="InterPro" id="IPR027417">
    <property type="entry name" value="P-loop_NTPase"/>
</dbReference>
<dbReference type="InterPro" id="IPR041628">
    <property type="entry name" value="ChlI/MoxR_AAA_lid"/>
</dbReference>
<dbReference type="Gene3D" id="3.40.50.300">
    <property type="entry name" value="P-loop containing nucleotide triphosphate hydrolases"/>
    <property type="match status" value="1"/>
</dbReference>
<protein>
    <submittedName>
        <fullName evidence="3">MoxR family ATPase</fullName>
    </submittedName>
</protein>
<dbReference type="InterPro" id="IPR050764">
    <property type="entry name" value="CbbQ/NirQ/NorQ/GpvN"/>
</dbReference>
<dbReference type="CDD" id="cd00009">
    <property type="entry name" value="AAA"/>
    <property type="match status" value="1"/>
</dbReference>
<dbReference type="Pfam" id="PF17863">
    <property type="entry name" value="AAA_lid_2"/>
    <property type="match status" value="1"/>
</dbReference>
<evidence type="ECO:0000313" key="4">
    <source>
        <dbReference type="Proteomes" id="UP000806211"/>
    </source>
</evidence>
<dbReference type="SUPFAM" id="SSF52540">
    <property type="entry name" value="P-loop containing nucleoside triphosphate hydrolases"/>
    <property type="match status" value="1"/>
</dbReference>
<dbReference type="PANTHER" id="PTHR42759">
    <property type="entry name" value="MOXR FAMILY PROTEIN"/>
    <property type="match status" value="1"/>
</dbReference>
<gene>
    <name evidence="3" type="ORF">INF37_01650</name>
</gene>
<accession>A0ABR9R7P9</accession>
<dbReference type="InterPro" id="IPR011703">
    <property type="entry name" value="ATPase_AAA-3"/>
</dbReference>
<dbReference type="Pfam" id="PF07726">
    <property type="entry name" value="AAA_3"/>
    <property type="match status" value="1"/>
</dbReference>
<keyword evidence="4" id="KW-1185">Reference proteome</keyword>
<dbReference type="Proteomes" id="UP000806211">
    <property type="component" value="Unassembled WGS sequence"/>
</dbReference>
<evidence type="ECO:0000259" key="2">
    <source>
        <dbReference type="Pfam" id="PF17863"/>
    </source>
</evidence>
<dbReference type="PANTHER" id="PTHR42759:SF5">
    <property type="entry name" value="METHANOL DEHYDROGENASE REGULATOR"/>
    <property type="match status" value="1"/>
</dbReference>
<proteinExistence type="predicted"/>
<organism evidence="3 4">
    <name type="scientific">Pseudoflavonifractor gallinarum</name>
    <dbReference type="NCBI Taxonomy" id="2779352"/>
    <lineage>
        <taxon>Bacteria</taxon>
        <taxon>Bacillati</taxon>
        <taxon>Bacillota</taxon>
        <taxon>Clostridia</taxon>
        <taxon>Eubacteriales</taxon>
        <taxon>Oscillospiraceae</taxon>
        <taxon>Pseudoflavonifractor</taxon>
    </lineage>
</organism>